<gene>
    <name evidence="2" type="ORF">PLEPLA_LOCUS19648</name>
</gene>
<feature type="region of interest" description="Disordered" evidence="1">
    <location>
        <begin position="141"/>
        <end position="166"/>
    </location>
</feature>
<organism evidence="2 3">
    <name type="scientific">Pleuronectes platessa</name>
    <name type="common">European plaice</name>
    <dbReference type="NCBI Taxonomy" id="8262"/>
    <lineage>
        <taxon>Eukaryota</taxon>
        <taxon>Metazoa</taxon>
        <taxon>Chordata</taxon>
        <taxon>Craniata</taxon>
        <taxon>Vertebrata</taxon>
        <taxon>Euteleostomi</taxon>
        <taxon>Actinopterygii</taxon>
        <taxon>Neopterygii</taxon>
        <taxon>Teleostei</taxon>
        <taxon>Neoteleostei</taxon>
        <taxon>Acanthomorphata</taxon>
        <taxon>Carangaria</taxon>
        <taxon>Pleuronectiformes</taxon>
        <taxon>Pleuronectoidei</taxon>
        <taxon>Pleuronectidae</taxon>
        <taxon>Pleuronectes</taxon>
    </lineage>
</organism>
<comment type="caution">
    <text evidence="2">The sequence shown here is derived from an EMBL/GenBank/DDBJ whole genome shotgun (WGS) entry which is preliminary data.</text>
</comment>
<feature type="compositionally biased region" description="Basic residues" evidence="1">
    <location>
        <begin position="44"/>
        <end position="53"/>
    </location>
</feature>
<feature type="region of interest" description="Disordered" evidence="1">
    <location>
        <begin position="318"/>
        <end position="347"/>
    </location>
</feature>
<dbReference type="Proteomes" id="UP001153269">
    <property type="component" value="Unassembled WGS sequence"/>
</dbReference>
<accession>A0A9N7UK60</accession>
<feature type="compositionally biased region" description="Basic and acidic residues" evidence="1">
    <location>
        <begin position="91"/>
        <end position="113"/>
    </location>
</feature>
<evidence type="ECO:0000256" key="1">
    <source>
        <dbReference type="SAM" id="MobiDB-lite"/>
    </source>
</evidence>
<feature type="compositionally biased region" description="Basic and acidic residues" evidence="1">
    <location>
        <begin position="54"/>
        <end position="70"/>
    </location>
</feature>
<feature type="non-terminal residue" evidence="2">
    <location>
        <position position="347"/>
    </location>
</feature>
<reference evidence="2" key="1">
    <citation type="submission" date="2020-03" db="EMBL/GenBank/DDBJ databases">
        <authorList>
            <person name="Weist P."/>
        </authorList>
    </citation>
    <scope>NUCLEOTIDE SEQUENCE</scope>
</reference>
<protein>
    <submittedName>
        <fullName evidence="2">Uncharacterized protein</fullName>
    </submittedName>
</protein>
<feature type="compositionally biased region" description="Low complexity" evidence="1">
    <location>
        <begin position="1"/>
        <end position="11"/>
    </location>
</feature>
<keyword evidence="3" id="KW-1185">Reference proteome</keyword>
<proteinExistence type="predicted"/>
<name>A0A9N7UK60_PLEPL</name>
<dbReference type="EMBL" id="CADEAL010001351">
    <property type="protein sequence ID" value="CAB1431591.1"/>
    <property type="molecule type" value="Genomic_DNA"/>
</dbReference>
<dbReference type="AlphaFoldDB" id="A0A9N7UK60"/>
<evidence type="ECO:0000313" key="3">
    <source>
        <dbReference type="Proteomes" id="UP001153269"/>
    </source>
</evidence>
<sequence length="347" mass="38274">GDQAEEACSSEASEKRDQGPTPSETPRALKKFYPNPSTPTGNKNAKKHYRVSRRQAEERKAESQDPEPLRKRAVGPPPQRYTSSTPLFGLELREDKPPDSLPHRANKKAENPKAKRHSAAAGAARLLMVLAPEHQEYSRHVPPHEACQRGRPMQPPLPPSSSSPRRGPLFSTLLSFADSCGRGPAFCLATLHLKESKAAEMCTADATEEPVAEAAAVHNIFSCTDNSATSYKDNLIPPHLKQHHFIPQKCLVEEECSVAGCLSRLAELLTGSHSQGVVNFCPATAPSLAAREDLGDTKQEVFNKWKLWMFISRPFIKPPKKQTEKSKPRPGLSFSEPLRSRQRAIMG</sequence>
<evidence type="ECO:0000313" key="2">
    <source>
        <dbReference type="EMBL" id="CAB1431591.1"/>
    </source>
</evidence>
<feature type="region of interest" description="Disordered" evidence="1">
    <location>
        <begin position="1"/>
        <end position="119"/>
    </location>
</feature>